<name>A0AAF3EQW1_9BILA</name>
<dbReference type="AlphaFoldDB" id="A0AAF3EQW1"/>
<evidence type="ECO:0000256" key="5">
    <source>
        <dbReference type="ARBA" id="ARBA00023015"/>
    </source>
</evidence>
<evidence type="ECO:0000256" key="6">
    <source>
        <dbReference type="ARBA" id="ARBA00023163"/>
    </source>
</evidence>
<keyword evidence="10" id="KW-1185">Reference proteome</keyword>
<protein>
    <recommendedName>
        <fullName evidence="1">[histone H3]-lysine(27) N-trimethyltransferase</fullName>
        <ecNumber evidence="1">2.1.1.356</ecNumber>
    </recommendedName>
</protein>
<dbReference type="InterPro" id="IPR041355">
    <property type="entry name" value="Pre-SET_CXC"/>
</dbReference>
<dbReference type="GO" id="GO:0031507">
    <property type="term" value="P:heterochromatin formation"/>
    <property type="evidence" value="ECO:0007669"/>
    <property type="project" value="TreeGrafter"/>
</dbReference>
<dbReference type="InterPro" id="IPR033467">
    <property type="entry name" value="Tesmin/TSO1-like_CXC"/>
</dbReference>
<feature type="domain" description="SET" evidence="8">
    <location>
        <begin position="489"/>
        <end position="616"/>
    </location>
</feature>
<dbReference type="InterPro" id="IPR046341">
    <property type="entry name" value="SET_dom_sf"/>
</dbReference>
<keyword evidence="5" id="KW-0805">Transcription regulation</keyword>
<feature type="domain" description="CXC" evidence="9">
    <location>
        <begin position="390"/>
        <end position="492"/>
    </location>
</feature>
<dbReference type="InterPro" id="IPR001214">
    <property type="entry name" value="SET_dom"/>
</dbReference>
<dbReference type="Pfam" id="PF00856">
    <property type="entry name" value="SET"/>
    <property type="match status" value="1"/>
</dbReference>
<keyword evidence="4" id="KW-0949">S-adenosyl-L-methionine</keyword>
<comment type="catalytic activity">
    <reaction evidence="7">
        <text>L-lysyl(27)-[histone H3] + 3 S-adenosyl-L-methionine = N(6),N(6),N(6)-trimethyl-L-lysyl(27)-[histone H3] + 3 S-adenosyl-L-homocysteine + 3 H(+)</text>
        <dbReference type="Rhea" id="RHEA:60292"/>
        <dbReference type="Rhea" id="RHEA-COMP:15535"/>
        <dbReference type="Rhea" id="RHEA-COMP:15548"/>
        <dbReference type="ChEBI" id="CHEBI:15378"/>
        <dbReference type="ChEBI" id="CHEBI:29969"/>
        <dbReference type="ChEBI" id="CHEBI:57856"/>
        <dbReference type="ChEBI" id="CHEBI:59789"/>
        <dbReference type="ChEBI" id="CHEBI:61961"/>
        <dbReference type="EC" id="2.1.1.356"/>
    </reaction>
</comment>
<evidence type="ECO:0000256" key="2">
    <source>
        <dbReference type="ARBA" id="ARBA00022603"/>
    </source>
</evidence>
<keyword evidence="6" id="KW-0804">Transcription</keyword>
<dbReference type="EC" id="2.1.1.356" evidence="1"/>
<dbReference type="PANTHER" id="PTHR45747:SF4">
    <property type="entry name" value="HISTONE-LYSINE N-METHYLTRANSFERASE E(Z)"/>
    <property type="match status" value="1"/>
</dbReference>
<evidence type="ECO:0000259" key="8">
    <source>
        <dbReference type="PROSITE" id="PS50280"/>
    </source>
</evidence>
<dbReference type="GO" id="GO:0032259">
    <property type="term" value="P:methylation"/>
    <property type="evidence" value="ECO:0007669"/>
    <property type="project" value="UniProtKB-KW"/>
</dbReference>
<evidence type="ECO:0000313" key="10">
    <source>
        <dbReference type="Proteomes" id="UP000887575"/>
    </source>
</evidence>
<dbReference type="InterPro" id="IPR045318">
    <property type="entry name" value="EZH1/2-like"/>
</dbReference>
<dbReference type="PROSITE" id="PS51633">
    <property type="entry name" value="CXC"/>
    <property type="match status" value="1"/>
</dbReference>
<dbReference type="GO" id="GO:0035098">
    <property type="term" value="C:ESC/E(Z) complex"/>
    <property type="evidence" value="ECO:0007669"/>
    <property type="project" value="TreeGrafter"/>
</dbReference>
<dbReference type="SMART" id="SM01114">
    <property type="entry name" value="CXC"/>
    <property type="match status" value="1"/>
</dbReference>
<reference evidence="11" key="1">
    <citation type="submission" date="2024-02" db="UniProtKB">
        <authorList>
            <consortium name="WormBaseParasite"/>
        </authorList>
    </citation>
    <scope>IDENTIFICATION</scope>
</reference>
<dbReference type="SMART" id="SM00317">
    <property type="entry name" value="SET"/>
    <property type="match status" value="1"/>
</dbReference>
<evidence type="ECO:0000256" key="1">
    <source>
        <dbReference type="ARBA" id="ARBA00012186"/>
    </source>
</evidence>
<dbReference type="Pfam" id="PF18264">
    <property type="entry name" value="preSET_CXC"/>
    <property type="match status" value="1"/>
</dbReference>
<evidence type="ECO:0000259" key="9">
    <source>
        <dbReference type="PROSITE" id="PS51633"/>
    </source>
</evidence>
<proteinExistence type="predicted"/>
<keyword evidence="2" id="KW-0489">Methyltransferase</keyword>
<dbReference type="SUPFAM" id="SSF82199">
    <property type="entry name" value="SET domain"/>
    <property type="match status" value="1"/>
</dbReference>
<evidence type="ECO:0000256" key="4">
    <source>
        <dbReference type="ARBA" id="ARBA00022691"/>
    </source>
</evidence>
<evidence type="ECO:0000256" key="3">
    <source>
        <dbReference type="ARBA" id="ARBA00022679"/>
    </source>
</evidence>
<dbReference type="Gene3D" id="2.170.270.10">
    <property type="entry name" value="SET domain"/>
    <property type="match status" value="1"/>
</dbReference>
<sequence>MKEKLDEEMHSLKKIKIENDDDLEEAGLITKPPAENLDIVIEAFEKVKQEYGEIQKIDGFRSWNKAMSSAQKSALNRVNRLYETAKDVPECCFSMASYSKLQIDDKQKQKVVVLPKVESLARKMMWTHTEGNIPGENELHLTHIPFIGDTDEELDFGRYLLPFFPEGIHGVRHGLGDYINDWMLNELYQSLKKRFDKEDDLFEAIYYLFPNKLSPTQLKEQVPDIEARLNGILSPKKKRSNEERIDAYYETMKFLLCSRCSQFDCKKHDPAADWTVDRAFQEKFNENLFKKPCSKDCFKGTTQPPKKRFTPGESLSKYVRERAMDLGGAEKSCLITQIVSTVAIPYGHQGLLPSCSQVHDFLLRNNVPEVQTIETKARTMKQIEEAINKFRNTRYRLKMKVEHKHRISPCDHPGQPCEVDKCLCLRDEGVCTKYCKCDECPHKFPGCLCKGSCQTLACHCFKANIECDPDTCLNCGVDPSCSHNGHSCNNIQLTRSFRKRTEIKLSSIPQAGFGLFLLEAAKKDELISEYTGEIIETDESDRRGKIYDRIHLSYQFGMNEEETCDAFRIGNPIRFANHLKNPNCKTKIVLVNAEHRIGIYAGRDLEAGEELFFDYAYNELEGRKFVDKKNVSGNGKNKVKAS</sequence>
<dbReference type="PROSITE" id="PS50280">
    <property type="entry name" value="SET"/>
    <property type="match status" value="1"/>
</dbReference>
<dbReference type="PANTHER" id="PTHR45747">
    <property type="entry name" value="HISTONE-LYSINE N-METHYLTRANSFERASE E(Z)"/>
    <property type="match status" value="1"/>
</dbReference>
<dbReference type="GO" id="GO:0140951">
    <property type="term" value="F:histone H3K27 trimethyltransferase activity"/>
    <property type="evidence" value="ECO:0007669"/>
    <property type="project" value="UniProtKB-EC"/>
</dbReference>
<evidence type="ECO:0000256" key="7">
    <source>
        <dbReference type="ARBA" id="ARBA00048568"/>
    </source>
</evidence>
<accession>A0AAF3EQW1</accession>
<keyword evidence="3" id="KW-0808">Transferase</keyword>
<evidence type="ECO:0000313" key="11">
    <source>
        <dbReference type="WBParaSite" id="MBELARI_LOCUS16484"/>
    </source>
</evidence>
<dbReference type="GO" id="GO:0003682">
    <property type="term" value="F:chromatin binding"/>
    <property type="evidence" value="ECO:0007669"/>
    <property type="project" value="TreeGrafter"/>
</dbReference>
<dbReference type="WBParaSite" id="MBELARI_LOCUS16484">
    <property type="protein sequence ID" value="MBELARI_LOCUS16484"/>
    <property type="gene ID" value="MBELARI_LOCUS16484"/>
</dbReference>
<organism evidence="10 11">
    <name type="scientific">Mesorhabditis belari</name>
    <dbReference type="NCBI Taxonomy" id="2138241"/>
    <lineage>
        <taxon>Eukaryota</taxon>
        <taxon>Metazoa</taxon>
        <taxon>Ecdysozoa</taxon>
        <taxon>Nematoda</taxon>
        <taxon>Chromadorea</taxon>
        <taxon>Rhabditida</taxon>
        <taxon>Rhabditina</taxon>
        <taxon>Rhabditomorpha</taxon>
        <taxon>Rhabditoidea</taxon>
        <taxon>Rhabditidae</taxon>
        <taxon>Mesorhabditinae</taxon>
        <taxon>Mesorhabditis</taxon>
    </lineage>
</organism>
<dbReference type="InterPro" id="IPR026489">
    <property type="entry name" value="CXC_dom"/>
</dbReference>
<dbReference type="Proteomes" id="UP000887575">
    <property type="component" value="Unassembled WGS sequence"/>
</dbReference>